<proteinExistence type="predicted"/>
<dbReference type="RefSeq" id="WP_089073603.1">
    <property type="nucleotide sequence ID" value="NZ_CBCSAM010000001.1"/>
</dbReference>
<dbReference type="Proteomes" id="UP000242175">
    <property type="component" value="Chromosome large"/>
</dbReference>
<evidence type="ECO:0000313" key="1">
    <source>
        <dbReference type="EMBL" id="ASK78695.1"/>
    </source>
</evidence>
<name>A0A220VEA1_9GAMM</name>
<keyword evidence="2" id="KW-1185">Reference proteome</keyword>
<dbReference type="AlphaFoldDB" id="A0A220VEA1"/>
<protein>
    <submittedName>
        <fullName evidence="1">Uncharacterized protein</fullName>
    </submittedName>
</protein>
<accession>A0A220VEA1</accession>
<reference evidence="1 2" key="1">
    <citation type="journal article" date="2016" name="Int. J. Syst. Evol. Microbiol.">
        <title>Paraphotobacterium marinum gen. nov., sp. nov., a member of the family Vibrionaceae, isolated from surface seawater.</title>
        <authorList>
            <person name="Huang Z."/>
            <person name="Dong C."/>
            <person name="Shao Z."/>
        </authorList>
    </citation>
    <scope>NUCLEOTIDE SEQUENCE [LARGE SCALE GENOMIC DNA]</scope>
    <source>
        <strain evidence="1 2">NSCS20N07D</strain>
    </source>
</reference>
<dbReference type="EMBL" id="CP022355">
    <property type="protein sequence ID" value="ASK78695.1"/>
    <property type="molecule type" value="Genomic_DNA"/>
</dbReference>
<organism evidence="1 2">
    <name type="scientific">Paraphotobacterium marinum</name>
    <dbReference type="NCBI Taxonomy" id="1755811"/>
    <lineage>
        <taxon>Bacteria</taxon>
        <taxon>Pseudomonadati</taxon>
        <taxon>Pseudomonadota</taxon>
        <taxon>Gammaproteobacteria</taxon>
        <taxon>Vibrionales</taxon>
        <taxon>Vibrionaceae</taxon>
        <taxon>Paraphotobacterium</taxon>
    </lineage>
</organism>
<evidence type="ECO:0000313" key="2">
    <source>
        <dbReference type="Proteomes" id="UP000242175"/>
    </source>
</evidence>
<dbReference type="KEGG" id="pmai:CF386_06635"/>
<gene>
    <name evidence="1" type="ORF">CF386_06635</name>
</gene>
<sequence>MIKLKDHFEYNTDTGTLFYLFKHKRKLIFRAGWRSNLDIDDAIEKFYEISNIEEQMSDWEYQLSDTEHDEIFYHNLSETEKNIIHAIKEYYKIMHIPSDQYDSFDFSNIADLVNLDKPTVEEFVHKYHNTIL</sequence>